<evidence type="ECO:0000259" key="1">
    <source>
        <dbReference type="Pfam" id="PF09992"/>
    </source>
</evidence>
<evidence type="ECO:0000313" key="3">
    <source>
        <dbReference type="Proteomes" id="UP000190837"/>
    </source>
</evidence>
<dbReference type="Proteomes" id="UP000190837">
    <property type="component" value="Unassembled WGS sequence"/>
</dbReference>
<reference evidence="3" key="1">
    <citation type="submission" date="2016-04" db="EMBL/GenBank/DDBJ databases">
        <authorList>
            <person name="Tagini F."/>
        </authorList>
    </citation>
    <scope>NUCLEOTIDE SEQUENCE [LARGE SCALE GENOMIC DNA]</scope>
    <source>
        <strain evidence="3">CHUV0807</strain>
    </source>
</reference>
<dbReference type="AlphaFoldDB" id="A0A1C3H799"/>
<dbReference type="Pfam" id="PF09992">
    <property type="entry name" value="NAGPA"/>
    <property type="match status" value="1"/>
</dbReference>
<gene>
    <name evidence="2" type="ORF">CHUV0807_2485</name>
</gene>
<feature type="domain" description="Phosphodiester glycosidase" evidence="1">
    <location>
        <begin position="113"/>
        <end position="259"/>
    </location>
</feature>
<accession>A0A1C3H799</accession>
<dbReference type="EMBL" id="FKLO01000083">
    <property type="protein sequence ID" value="SAM72561.1"/>
    <property type="molecule type" value="Genomic_DNA"/>
</dbReference>
<dbReference type="InterPro" id="IPR018711">
    <property type="entry name" value="NAGPA"/>
</dbReference>
<name>A0A1C3H799_9GAMM</name>
<protein>
    <submittedName>
        <fullName evidence="2">Predicted periplasmic protein</fullName>
    </submittedName>
</protein>
<dbReference type="RefSeq" id="WP_256861040.1">
    <property type="nucleotide sequence ID" value="NZ_FKLO01000083.1"/>
</dbReference>
<evidence type="ECO:0000313" key="2">
    <source>
        <dbReference type="EMBL" id="SAM72561.1"/>
    </source>
</evidence>
<organism evidence="2 3">
    <name type="scientific">Cardiobacterium hominis</name>
    <dbReference type="NCBI Taxonomy" id="2718"/>
    <lineage>
        <taxon>Bacteria</taxon>
        <taxon>Pseudomonadati</taxon>
        <taxon>Pseudomonadota</taxon>
        <taxon>Gammaproteobacteria</taxon>
        <taxon>Cardiobacteriales</taxon>
        <taxon>Cardiobacteriaceae</taxon>
        <taxon>Cardiobacterium</taxon>
    </lineage>
</organism>
<sequence length="289" mass="31565">MGAAEKLRSDSTHVITPYTYTSSAQAYVNKICKTLLAFAALLLAAPASTATPGFKPLASGGSYASTTYKNVRYGIYQADPAQVSLHWKDSDGNAYANLATLKRSLEQSGAHVAFLMNAGIYSENDTPAGLWIERGQTLVPLNRKNGKGNFHIQPNGVFYIERGKARIQTSAAYHIGGHHPDWALQSGPLLLLGGKPNPRFVKNLSSPHKRNAVCTTADNRLYFILTEDYDLGSEWPSFHRFAEALQHLGCHDALYLDGTLSGWYIPGIAGTFHWKHYVGIIAVTTPETP</sequence>
<proteinExistence type="predicted"/>